<proteinExistence type="predicted"/>
<comment type="caution">
    <text evidence="1">The sequence shown here is derived from an EMBL/GenBank/DDBJ whole genome shotgun (WGS) entry which is preliminary data.</text>
</comment>
<dbReference type="AlphaFoldDB" id="E6MDE7"/>
<keyword evidence="2" id="KW-1185">Reference proteome</keyword>
<dbReference type="Proteomes" id="UP000004754">
    <property type="component" value="Unassembled WGS sequence"/>
</dbReference>
<reference evidence="1 2" key="1">
    <citation type="submission" date="2010-12" db="EMBL/GenBank/DDBJ databases">
        <authorList>
            <person name="Muzny D."/>
            <person name="Qin X."/>
            <person name="Deng J."/>
            <person name="Jiang H."/>
            <person name="Liu Y."/>
            <person name="Qu J."/>
            <person name="Song X.-Z."/>
            <person name="Zhang L."/>
            <person name="Thornton R."/>
            <person name="Coyle M."/>
            <person name="Francisco L."/>
            <person name="Jackson L."/>
            <person name="Javaid M."/>
            <person name="Korchina V."/>
            <person name="Kovar C."/>
            <person name="Mata R."/>
            <person name="Mathew T."/>
            <person name="Ngo R."/>
            <person name="Nguyen L."/>
            <person name="Nguyen N."/>
            <person name="Okwuonu G."/>
            <person name="Ongeri F."/>
            <person name="Pham C."/>
            <person name="Simmons D."/>
            <person name="Wilczek-Boney K."/>
            <person name="Hale W."/>
            <person name="Jakkamsetti A."/>
            <person name="Pham P."/>
            <person name="Ruth R."/>
            <person name="San Lucas F."/>
            <person name="Warren J."/>
            <person name="Zhang J."/>
            <person name="Zhao Z."/>
            <person name="Zhou C."/>
            <person name="Zhu D."/>
            <person name="Lee S."/>
            <person name="Bess C."/>
            <person name="Blankenburg K."/>
            <person name="Forbes L."/>
            <person name="Fu Q."/>
            <person name="Gubbala S."/>
            <person name="Hirani K."/>
            <person name="Jayaseelan J.C."/>
            <person name="Lara F."/>
            <person name="Munidasa M."/>
            <person name="Palculict T."/>
            <person name="Patil S."/>
            <person name="Pu L.-L."/>
            <person name="Saada N."/>
            <person name="Tang L."/>
            <person name="Weissenberger G."/>
            <person name="Zhu Y."/>
            <person name="Hemphill L."/>
            <person name="Shang Y."/>
            <person name="Youmans B."/>
            <person name="Ayvaz T."/>
            <person name="Ross M."/>
            <person name="Santibanez J."/>
            <person name="Aqrawi P."/>
            <person name="Gross S."/>
            <person name="Joshi V."/>
            <person name="Fowler G."/>
            <person name="Nazareth L."/>
            <person name="Reid J."/>
            <person name="Worley K."/>
            <person name="Petrosino J."/>
            <person name="Highlander S."/>
            <person name="Gibbs R."/>
        </authorList>
    </citation>
    <scope>NUCLEOTIDE SEQUENCE [LARGE SCALE GENOMIC DNA]</scope>
    <source>
        <strain evidence="1 2">ATCC 23263</strain>
    </source>
</reference>
<accession>E6MDE7</accession>
<evidence type="ECO:0000313" key="1">
    <source>
        <dbReference type="EMBL" id="EFV02891.1"/>
    </source>
</evidence>
<dbReference type="HOGENOM" id="CLU_3256470_0_0_9"/>
<dbReference type="EMBL" id="AEQN01000002">
    <property type="protein sequence ID" value="EFV02891.1"/>
    <property type="molecule type" value="Genomic_DNA"/>
</dbReference>
<organism evidence="1 2">
    <name type="scientific">Pseudoramibacter alactolyticus ATCC 23263</name>
    <dbReference type="NCBI Taxonomy" id="887929"/>
    <lineage>
        <taxon>Bacteria</taxon>
        <taxon>Bacillati</taxon>
        <taxon>Bacillota</taxon>
        <taxon>Clostridia</taxon>
        <taxon>Eubacteriales</taxon>
        <taxon>Eubacteriaceae</taxon>
        <taxon>Pseudoramibacter</taxon>
    </lineage>
</organism>
<protein>
    <submittedName>
        <fullName evidence="1">Uncharacterized protein</fullName>
    </submittedName>
</protein>
<sequence length="42" mass="5132">MFWHYFTTCLNKCQSFFNLFQSFSTDTFKNQRTFISVHFPAL</sequence>
<evidence type="ECO:0000313" key="2">
    <source>
        <dbReference type="Proteomes" id="UP000004754"/>
    </source>
</evidence>
<name>E6MDE7_9FIRM</name>
<gene>
    <name evidence="1" type="ORF">HMP0721_0029</name>
</gene>